<gene>
    <name evidence="1" type="ORF">GCM10022224_025830</name>
</gene>
<dbReference type="GO" id="GO:0008168">
    <property type="term" value="F:methyltransferase activity"/>
    <property type="evidence" value="ECO:0007669"/>
    <property type="project" value="UniProtKB-KW"/>
</dbReference>
<keyword evidence="1" id="KW-0808">Transferase</keyword>
<dbReference type="GO" id="GO:0032259">
    <property type="term" value="P:methylation"/>
    <property type="evidence" value="ECO:0007669"/>
    <property type="project" value="UniProtKB-KW"/>
</dbReference>
<evidence type="ECO:0000313" key="1">
    <source>
        <dbReference type="EMBL" id="GAA3661210.1"/>
    </source>
</evidence>
<dbReference type="InterPro" id="IPR029063">
    <property type="entry name" value="SAM-dependent_MTases_sf"/>
</dbReference>
<organism evidence="1 2">
    <name type="scientific">Nonomuraea antimicrobica</name>
    <dbReference type="NCBI Taxonomy" id="561173"/>
    <lineage>
        <taxon>Bacteria</taxon>
        <taxon>Bacillati</taxon>
        <taxon>Actinomycetota</taxon>
        <taxon>Actinomycetes</taxon>
        <taxon>Streptosporangiales</taxon>
        <taxon>Streptosporangiaceae</taxon>
        <taxon>Nonomuraea</taxon>
    </lineage>
</organism>
<dbReference type="PIRSF" id="PIRSF017393">
    <property type="entry name" value="MTase_SAV2177"/>
    <property type="match status" value="1"/>
</dbReference>
<keyword evidence="2" id="KW-1185">Reference proteome</keyword>
<name>A0ABP7BJP9_9ACTN</name>
<keyword evidence="1" id="KW-0489">Methyltransferase</keyword>
<dbReference type="Pfam" id="PF04672">
    <property type="entry name" value="Methyltransf_19"/>
    <property type="match status" value="1"/>
</dbReference>
<sequence length="272" mass="29407">MSSAEPQLPGVDPSVPSVARMYDFYLGGKDHFRADRVAAEKIIAIVPEVRETARDNRAFIGKAVRLMAEQGVRQFLDLGAGLPTQENVHQVAQRVAPDARVVYVDNDPIVLTHARALLAETSETLAVWGDVTDPAAVLASPEVTGHLDFDRPVAVLMSAVLHFVPDDEQVSGIVAALRAPLVPGSHLLITHFYAPDTDDPRVRAGQQVYRSTKPGALVARSLKQISAYFDGMTLLEPGLVPVKSWRPDSELDRLVEVDLTVPSLVGAVGRLA</sequence>
<protein>
    <submittedName>
        <fullName evidence="1">SAM-dependent methyltransferase</fullName>
    </submittedName>
</protein>
<reference evidence="2" key="1">
    <citation type="journal article" date="2019" name="Int. J. Syst. Evol. Microbiol.">
        <title>The Global Catalogue of Microorganisms (GCM) 10K type strain sequencing project: providing services to taxonomists for standard genome sequencing and annotation.</title>
        <authorList>
            <consortium name="The Broad Institute Genomics Platform"/>
            <consortium name="The Broad Institute Genome Sequencing Center for Infectious Disease"/>
            <person name="Wu L."/>
            <person name="Ma J."/>
        </authorList>
    </citation>
    <scope>NUCLEOTIDE SEQUENCE [LARGE SCALE GENOMIC DNA]</scope>
    <source>
        <strain evidence="2">JCM 16904</strain>
    </source>
</reference>
<dbReference type="Proteomes" id="UP001500902">
    <property type="component" value="Unassembled WGS sequence"/>
</dbReference>
<dbReference type="SUPFAM" id="SSF53335">
    <property type="entry name" value="S-adenosyl-L-methionine-dependent methyltransferases"/>
    <property type="match status" value="1"/>
</dbReference>
<proteinExistence type="predicted"/>
<comment type="caution">
    <text evidence="1">The sequence shown here is derived from an EMBL/GenBank/DDBJ whole genome shotgun (WGS) entry which is preliminary data.</text>
</comment>
<dbReference type="InterPro" id="IPR006764">
    <property type="entry name" value="SAM_dep_MeTrfase_SAV2177_type"/>
</dbReference>
<dbReference type="RefSeq" id="WP_344876473.1">
    <property type="nucleotide sequence ID" value="NZ_BAAAZP010000048.1"/>
</dbReference>
<dbReference type="EMBL" id="BAAAZP010000048">
    <property type="protein sequence ID" value="GAA3661210.1"/>
    <property type="molecule type" value="Genomic_DNA"/>
</dbReference>
<accession>A0ABP7BJP9</accession>
<evidence type="ECO:0000313" key="2">
    <source>
        <dbReference type="Proteomes" id="UP001500902"/>
    </source>
</evidence>
<dbReference type="Gene3D" id="3.40.50.150">
    <property type="entry name" value="Vaccinia Virus protein VP39"/>
    <property type="match status" value="1"/>
</dbReference>